<evidence type="ECO:0000313" key="1">
    <source>
        <dbReference type="EMBL" id="KAG0660839.1"/>
    </source>
</evidence>
<dbReference type="AlphaFoldDB" id="A0A9P6W172"/>
<protein>
    <recommendedName>
        <fullName evidence="3">Methyltransferase-domain-containing protein</fullName>
    </recommendedName>
</protein>
<name>A0A9P6W172_RHOMI</name>
<dbReference type="OrthoDB" id="194386at2759"/>
<organism evidence="1 2">
    <name type="scientific">Rhodotorula mucilaginosa</name>
    <name type="common">Yeast</name>
    <name type="synonym">Rhodotorula rubra</name>
    <dbReference type="NCBI Taxonomy" id="5537"/>
    <lineage>
        <taxon>Eukaryota</taxon>
        <taxon>Fungi</taxon>
        <taxon>Dikarya</taxon>
        <taxon>Basidiomycota</taxon>
        <taxon>Pucciniomycotina</taxon>
        <taxon>Microbotryomycetes</taxon>
        <taxon>Sporidiobolales</taxon>
        <taxon>Sporidiobolaceae</taxon>
        <taxon>Rhodotorula</taxon>
    </lineage>
</organism>
<evidence type="ECO:0008006" key="3">
    <source>
        <dbReference type="Google" id="ProtNLM"/>
    </source>
</evidence>
<dbReference type="PANTHER" id="PTHR14614">
    <property type="entry name" value="HEPATOCELLULAR CARCINOMA-ASSOCIATED ANTIGEN"/>
    <property type="match status" value="1"/>
</dbReference>
<dbReference type="Gene3D" id="3.40.50.150">
    <property type="entry name" value="Vaccinia Virus protein VP39"/>
    <property type="match status" value="1"/>
</dbReference>
<dbReference type="Proteomes" id="UP000777482">
    <property type="component" value="Unassembled WGS sequence"/>
</dbReference>
<dbReference type="GO" id="GO:0005634">
    <property type="term" value="C:nucleus"/>
    <property type="evidence" value="ECO:0007669"/>
    <property type="project" value="TreeGrafter"/>
</dbReference>
<reference evidence="1 2" key="1">
    <citation type="submission" date="2020-11" db="EMBL/GenBank/DDBJ databases">
        <title>Kefir isolates.</title>
        <authorList>
            <person name="Marcisauskas S."/>
            <person name="Kim Y."/>
            <person name="Blasche S."/>
        </authorList>
    </citation>
    <scope>NUCLEOTIDE SEQUENCE [LARGE SCALE GENOMIC DNA]</scope>
    <source>
        <strain evidence="1 2">KR</strain>
    </source>
</reference>
<dbReference type="GO" id="GO:0005737">
    <property type="term" value="C:cytoplasm"/>
    <property type="evidence" value="ECO:0007669"/>
    <property type="project" value="TreeGrafter"/>
</dbReference>
<comment type="caution">
    <text evidence="1">The sequence shown here is derived from an EMBL/GenBank/DDBJ whole genome shotgun (WGS) entry which is preliminary data.</text>
</comment>
<dbReference type="InterPro" id="IPR029063">
    <property type="entry name" value="SAM-dependent_MTases_sf"/>
</dbReference>
<proteinExistence type="predicted"/>
<dbReference type="PANTHER" id="PTHR14614:SF162">
    <property type="entry name" value="EXPRESSED PROTEIN"/>
    <property type="match status" value="1"/>
</dbReference>
<dbReference type="InterPro" id="IPR019410">
    <property type="entry name" value="Methyltransf_16"/>
</dbReference>
<gene>
    <name evidence="1" type="ORF">C6P46_004394</name>
</gene>
<dbReference type="GO" id="GO:0008757">
    <property type="term" value="F:S-adenosylmethionine-dependent methyltransferase activity"/>
    <property type="evidence" value="ECO:0007669"/>
    <property type="project" value="UniProtKB-ARBA"/>
</dbReference>
<sequence>MEAPHNLPAHATKHVQQLHYALPNAQLVLHQDNHAADSTGRTVWLGAQVLSVYLDHLLADSRHQHRVAHNQRAIDLGSGTGLVALALANLGYDTLATDVDAIAHGVLAQNVRENADRVSRGRGRIRAAALDWFTFDRDAWRWPSSGEDDDDQDGGDARHVDLITTADTVYDPSLSEPLLRTLHGLSLLSSLSSSSGSPTPPPIYLALEARDPALIASFFQLAASSTFGFKCSRIDPARIKKLVESEKGTLAWQDEADWEGVELWKLVLSKRELNLQKTSRRQLRQQALLSVNTATAEGGA</sequence>
<accession>A0A9P6W172</accession>
<evidence type="ECO:0000313" key="2">
    <source>
        <dbReference type="Proteomes" id="UP000777482"/>
    </source>
</evidence>
<dbReference type="SUPFAM" id="SSF53335">
    <property type="entry name" value="S-adenosyl-L-methionine-dependent methyltransferases"/>
    <property type="match status" value="1"/>
</dbReference>
<dbReference type="Pfam" id="PF10294">
    <property type="entry name" value="Methyltransf_16"/>
    <property type="match status" value="1"/>
</dbReference>
<dbReference type="EMBL" id="PUHQ01000040">
    <property type="protein sequence ID" value="KAG0660839.1"/>
    <property type="molecule type" value="Genomic_DNA"/>
</dbReference>
<keyword evidence="2" id="KW-1185">Reference proteome</keyword>